<proteinExistence type="predicted"/>
<evidence type="ECO:0000313" key="2">
    <source>
        <dbReference type="Proteomes" id="UP001168821"/>
    </source>
</evidence>
<accession>A0AA38IUB1</accession>
<dbReference type="Proteomes" id="UP001168821">
    <property type="component" value="Unassembled WGS sequence"/>
</dbReference>
<protein>
    <submittedName>
        <fullName evidence="1">Uncharacterized protein</fullName>
    </submittedName>
</protein>
<sequence length="83" mass="9194">MLIYSEEFNLAHSFSGQWVAAGAGTDFPAFFDPADLIFRSHRRSHCGHRNILKVDSLTFAQSDCEGCVLCVMLARGLQRISSS</sequence>
<gene>
    <name evidence="1" type="ORF">Zmor_007558</name>
</gene>
<dbReference type="EMBL" id="JALNTZ010000002">
    <property type="protein sequence ID" value="KAJ3663255.1"/>
    <property type="molecule type" value="Genomic_DNA"/>
</dbReference>
<dbReference type="AlphaFoldDB" id="A0AA38IUB1"/>
<name>A0AA38IUB1_9CUCU</name>
<keyword evidence="2" id="KW-1185">Reference proteome</keyword>
<comment type="caution">
    <text evidence="1">The sequence shown here is derived from an EMBL/GenBank/DDBJ whole genome shotgun (WGS) entry which is preliminary data.</text>
</comment>
<evidence type="ECO:0000313" key="1">
    <source>
        <dbReference type="EMBL" id="KAJ3663255.1"/>
    </source>
</evidence>
<reference evidence="1" key="1">
    <citation type="journal article" date="2023" name="G3 (Bethesda)">
        <title>Whole genome assemblies of Zophobas morio and Tenebrio molitor.</title>
        <authorList>
            <person name="Kaur S."/>
            <person name="Stinson S.A."/>
            <person name="diCenzo G.C."/>
        </authorList>
    </citation>
    <scope>NUCLEOTIDE SEQUENCE</scope>
    <source>
        <strain evidence="1">QUZm001</strain>
    </source>
</reference>
<organism evidence="1 2">
    <name type="scientific">Zophobas morio</name>
    <dbReference type="NCBI Taxonomy" id="2755281"/>
    <lineage>
        <taxon>Eukaryota</taxon>
        <taxon>Metazoa</taxon>
        <taxon>Ecdysozoa</taxon>
        <taxon>Arthropoda</taxon>
        <taxon>Hexapoda</taxon>
        <taxon>Insecta</taxon>
        <taxon>Pterygota</taxon>
        <taxon>Neoptera</taxon>
        <taxon>Endopterygota</taxon>
        <taxon>Coleoptera</taxon>
        <taxon>Polyphaga</taxon>
        <taxon>Cucujiformia</taxon>
        <taxon>Tenebrionidae</taxon>
        <taxon>Zophobas</taxon>
    </lineage>
</organism>